<dbReference type="WBParaSite" id="PgR040_g054_t01">
    <property type="protein sequence ID" value="PgR040_g054_t01"/>
    <property type="gene ID" value="PgR040_g054"/>
</dbReference>
<evidence type="ECO:0000313" key="1">
    <source>
        <dbReference type="Proteomes" id="UP000887569"/>
    </source>
</evidence>
<evidence type="ECO:0000313" key="2">
    <source>
        <dbReference type="WBParaSite" id="PgR040_g054_t01"/>
    </source>
</evidence>
<name>A0A915BH86_PARUN</name>
<accession>A0A915BH86</accession>
<protein>
    <submittedName>
        <fullName evidence="2">Maturase K</fullName>
    </submittedName>
</protein>
<proteinExistence type="predicted"/>
<sequence>YFSHREVNNSEAIKQLLLVKCSVEFFISLEHFAFLLSSSHLMRHYYPVYLTSNYYRIKSKSYPTVYLNYVMHFTRYSKRYLRQNEHSRERDSKEKRHLMERNFPSLGIFSLRLH</sequence>
<dbReference type="Proteomes" id="UP000887569">
    <property type="component" value="Unplaced"/>
</dbReference>
<reference evidence="2" key="1">
    <citation type="submission" date="2022-11" db="UniProtKB">
        <authorList>
            <consortium name="WormBaseParasite"/>
        </authorList>
    </citation>
    <scope>IDENTIFICATION</scope>
</reference>
<organism evidence="1 2">
    <name type="scientific">Parascaris univalens</name>
    <name type="common">Nematode worm</name>
    <dbReference type="NCBI Taxonomy" id="6257"/>
    <lineage>
        <taxon>Eukaryota</taxon>
        <taxon>Metazoa</taxon>
        <taxon>Ecdysozoa</taxon>
        <taxon>Nematoda</taxon>
        <taxon>Chromadorea</taxon>
        <taxon>Rhabditida</taxon>
        <taxon>Spirurina</taxon>
        <taxon>Ascaridomorpha</taxon>
        <taxon>Ascaridoidea</taxon>
        <taxon>Ascarididae</taxon>
        <taxon>Parascaris</taxon>
    </lineage>
</organism>
<keyword evidence="1" id="KW-1185">Reference proteome</keyword>
<dbReference type="AlphaFoldDB" id="A0A915BH86"/>